<accession>A0A2P8E9M2</accession>
<feature type="region of interest" description="Disordered" evidence="1">
    <location>
        <begin position="318"/>
        <end position="338"/>
    </location>
</feature>
<feature type="transmembrane region" description="Helical" evidence="2">
    <location>
        <begin position="148"/>
        <end position="167"/>
    </location>
</feature>
<evidence type="ECO:0000256" key="2">
    <source>
        <dbReference type="SAM" id="Phobius"/>
    </source>
</evidence>
<dbReference type="EMBL" id="PYGE01000003">
    <property type="protein sequence ID" value="PSL06155.1"/>
    <property type="molecule type" value="Genomic_DNA"/>
</dbReference>
<keyword evidence="2" id="KW-0812">Transmembrane</keyword>
<proteinExistence type="predicted"/>
<feature type="transmembrane region" description="Helical" evidence="2">
    <location>
        <begin position="227"/>
        <end position="247"/>
    </location>
</feature>
<organism evidence="3 4">
    <name type="scientific">Haloactinopolyspora alba</name>
    <dbReference type="NCBI Taxonomy" id="648780"/>
    <lineage>
        <taxon>Bacteria</taxon>
        <taxon>Bacillati</taxon>
        <taxon>Actinomycetota</taxon>
        <taxon>Actinomycetes</taxon>
        <taxon>Jiangellales</taxon>
        <taxon>Jiangellaceae</taxon>
        <taxon>Haloactinopolyspora</taxon>
    </lineage>
</organism>
<feature type="transmembrane region" description="Helical" evidence="2">
    <location>
        <begin position="203"/>
        <end position="222"/>
    </location>
</feature>
<gene>
    <name evidence="3" type="ORF">CLV30_103310</name>
</gene>
<dbReference type="OrthoDB" id="2151407at2"/>
<feature type="transmembrane region" description="Helical" evidence="2">
    <location>
        <begin position="174"/>
        <end position="197"/>
    </location>
</feature>
<name>A0A2P8E9M2_9ACTN</name>
<comment type="caution">
    <text evidence="3">The sequence shown here is derived from an EMBL/GenBank/DDBJ whole genome shotgun (WGS) entry which is preliminary data.</text>
</comment>
<keyword evidence="2" id="KW-1133">Transmembrane helix</keyword>
<keyword evidence="2" id="KW-0472">Membrane</keyword>
<dbReference type="AlphaFoldDB" id="A0A2P8E9M2"/>
<dbReference type="RefSeq" id="WP_106536351.1">
    <property type="nucleotide sequence ID" value="NZ_ML142903.1"/>
</dbReference>
<protein>
    <recommendedName>
        <fullName evidence="5">ABC transporter permease</fullName>
    </recommendedName>
</protein>
<reference evidence="3 4" key="1">
    <citation type="submission" date="2018-03" db="EMBL/GenBank/DDBJ databases">
        <title>Genomic Encyclopedia of Archaeal and Bacterial Type Strains, Phase II (KMG-II): from individual species to whole genera.</title>
        <authorList>
            <person name="Goeker M."/>
        </authorList>
    </citation>
    <scope>NUCLEOTIDE SEQUENCE [LARGE SCALE GENOMIC DNA]</scope>
    <source>
        <strain evidence="3 4">DSM 45211</strain>
    </source>
</reference>
<dbReference type="Proteomes" id="UP000243528">
    <property type="component" value="Unassembled WGS sequence"/>
</dbReference>
<sequence length="338" mass="33179">MKRVIALSFGLAVLIGVLMTAFVWPNSQIEPRDVPLAVAGPPEAAEQVEGRLAEAAPGAFEVEAVADEAAARAAIEDRDVYGAIVMDPAGTPTMLTASAASPAVARLLDGVAAQLAAAEQPDTGPAPAVEDVVTLPDDDARGVGFNGGAFPMVIAGTAAGAALVLTVSGVGRRLVGAASASVLGGLSAVLVMQAWLGVLGGDWWANAGVFALTIGAVSTTIIGLHSLIGVPGVGLGALIMVVLGNPLSGVTSAPEMLPSGWGALGQALPPGAGGTLLRSTSYFDGAAAGGPLLVLTAWIAGGLLLAALGAAVSRRSVSDVPTSPAAPADPSRDPAASR</sequence>
<evidence type="ECO:0000313" key="4">
    <source>
        <dbReference type="Proteomes" id="UP000243528"/>
    </source>
</evidence>
<keyword evidence="4" id="KW-1185">Reference proteome</keyword>
<evidence type="ECO:0000256" key="1">
    <source>
        <dbReference type="SAM" id="MobiDB-lite"/>
    </source>
</evidence>
<evidence type="ECO:0008006" key="5">
    <source>
        <dbReference type="Google" id="ProtNLM"/>
    </source>
</evidence>
<feature type="transmembrane region" description="Helical" evidence="2">
    <location>
        <begin position="292"/>
        <end position="312"/>
    </location>
</feature>
<evidence type="ECO:0000313" key="3">
    <source>
        <dbReference type="EMBL" id="PSL06155.1"/>
    </source>
</evidence>